<proteinExistence type="inferred from homology"/>
<evidence type="ECO:0000256" key="5">
    <source>
        <dbReference type="ARBA" id="ARBA00022801"/>
    </source>
</evidence>
<reference evidence="10 11" key="1">
    <citation type="submission" date="2019-02" db="EMBL/GenBank/DDBJ databases">
        <title>Deep-cultivation of Planctomycetes and their phenomic and genomic characterization uncovers novel biology.</title>
        <authorList>
            <person name="Wiegand S."/>
            <person name="Jogler M."/>
            <person name="Boedeker C."/>
            <person name="Pinto D."/>
            <person name="Vollmers J."/>
            <person name="Rivas-Marin E."/>
            <person name="Kohn T."/>
            <person name="Peeters S.H."/>
            <person name="Heuer A."/>
            <person name="Rast P."/>
            <person name="Oberbeckmann S."/>
            <person name="Bunk B."/>
            <person name="Jeske O."/>
            <person name="Meyerdierks A."/>
            <person name="Storesund J.E."/>
            <person name="Kallscheuer N."/>
            <person name="Luecker S."/>
            <person name="Lage O.M."/>
            <person name="Pohl T."/>
            <person name="Merkel B.J."/>
            <person name="Hornburger P."/>
            <person name="Mueller R.-W."/>
            <person name="Bruemmer F."/>
            <person name="Labrenz M."/>
            <person name="Spormann A.M."/>
            <person name="Op den Camp H."/>
            <person name="Overmann J."/>
            <person name="Amann R."/>
            <person name="Jetten M.S.M."/>
            <person name="Mascher T."/>
            <person name="Medema M.H."/>
            <person name="Devos D.P."/>
            <person name="Kaster A.-K."/>
            <person name="Ovreas L."/>
            <person name="Rohde M."/>
            <person name="Galperin M.Y."/>
            <person name="Jogler C."/>
        </authorList>
    </citation>
    <scope>NUCLEOTIDE SEQUENCE [LARGE SCALE GENOMIC DNA]</scope>
    <source>
        <strain evidence="10 11">KS4</strain>
    </source>
</reference>
<dbReference type="Pfam" id="PF14437">
    <property type="entry name" value="MafB19-deam"/>
    <property type="match status" value="1"/>
</dbReference>
<gene>
    <name evidence="10" type="primary">tadA_4</name>
    <name evidence="8" type="synonym">tadA</name>
    <name evidence="10" type="ORF">KS4_20480</name>
</gene>
<feature type="active site" description="Proton donor" evidence="8">
    <location>
        <position position="80"/>
    </location>
</feature>
<dbReference type="SUPFAM" id="SSF53927">
    <property type="entry name" value="Cytidine deaminase-like"/>
    <property type="match status" value="1"/>
</dbReference>
<comment type="subunit">
    <text evidence="2 8">Homodimer.</text>
</comment>
<evidence type="ECO:0000256" key="8">
    <source>
        <dbReference type="HAMAP-Rule" id="MF_00972"/>
    </source>
</evidence>
<keyword evidence="11" id="KW-1185">Reference proteome</keyword>
<feature type="binding site" evidence="8">
    <location>
        <position position="108"/>
    </location>
    <ligand>
        <name>Zn(2+)</name>
        <dbReference type="ChEBI" id="CHEBI:29105"/>
        <note>catalytic</note>
    </ligand>
</feature>
<comment type="catalytic activity">
    <reaction evidence="7 8">
        <text>adenosine(34) in tRNA + H2O + H(+) = inosine(34) in tRNA + NH4(+)</text>
        <dbReference type="Rhea" id="RHEA:43168"/>
        <dbReference type="Rhea" id="RHEA-COMP:10373"/>
        <dbReference type="Rhea" id="RHEA-COMP:10374"/>
        <dbReference type="ChEBI" id="CHEBI:15377"/>
        <dbReference type="ChEBI" id="CHEBI:15378"/>
        <dbReference type="ChEBI" id="CHEBI:28938"/>
        <dbReference type="ChEBI" id="CHEBI:74411"/>
        <dbReference type="ChEBI" id="CHEBI:82852"/>
        <dbReference type="EC" id="3.5.4.33"/>
    </reaction>
</comment>
<accession>A0A517YUS6</accession>
<dbReference type="PANTHER" id="PTHR11079">
    <property type="entry name" value="CYTOSINE DEAMINASE FAMILY MEMBER"/>
    <property type="match status" value="1"/>
</dbReference>
<comment type="similarity">
    <text evidence="1">Belongs to the cytidine and deoxycytidylate deaminase family. ADAT2 subfamily.</text>
</comment>
<evidence type="ECO:0000256" key="4">
    <source>
        <dbReference type="ARBA" id="ARBA00022723"/>
    </source>
</evidence>
<feature type="domain" description="CMP/dCMP-type deaminase" evidence="9">
    <location>
        <begin position="17"/>
        <end position="145"/>
    </location>
</feature>
<dbReference type="CDD" id="cd01285">
    <property type="entry name" value="nucleoside_deaminase"/>
    <property type="match status" value="1"/>
</dbReference>
<dbReference type="InterPro" id="IPR016192">
    <property type="entry name" value="APOBEC/CMP_deaminase_Zn-bd"/>
</dbReference>
<feature type="binding site" evidence="8">
    <location>
        <position position="78"/>
    </location>
    <ligand>
        <name>Zn(2+)</name>
        <dbReference type="ChEBI" id="CHEBI:29105"/>
        <note>catalytic</note>
    </ligand>
</feature>
<dbReference type="InterPro" id="IPR058535">
    <property type="entry name" value="MafB19-deam"/>
</dbReference>
<dbReference type="Gene3D" id="3.40.140.10">
    <property type="entry name" value="Cytidine Deaminase, domain 2"/>
    <property type="match status" value="1"/>
</dbReference>
<evidence type="ECO:0000256" key="2">
    <source>
        <dbReference type="ARBA" id="ARBA00011738"/>
    </source>
</evidence>
<evidence type="ECO:0000256" key="3">
    <source>
        <dbReference type="ARBA" id="ARBA00022694"/>
    </source>
</evidence>
<organism evidence="10 11">
    <name type="scientific">Poriferisphaera corsica</name>
    <dbReference type="NCBI Taxonomy" id="2528020"/>
    <lineage>
        <taxon>Bacteria</taxon>
        <taxon>Pseudomonadati</taxon>
        <taxon>Planctomycetota</taxon>
        <taxon>Phycisphaerae</taxon>
        <taxon>Phycisphaerales</taxon>
        <taxon>Phycisphaeraceae</taxon>
        <taxon>Poriferisphaera</taxon>
    </lineage>
</organism>
<evidence type="ECO:0000259" key="9">
    <source>
        <dbReference type="PROSITE" id="PS51747"/>
    </source>
</evidence>
<comment type="function">
    <text evidence="8">Catalyzes the deamination of adenosine to inosine at the wobble position 34 of tRNA(Arg2).</text>
</comment>
<dbReference type="EC" id="3.5.4.33" evidence="8"/>
<dbReference type="InterPro" id="IPR002125">
    <property type="entry name" value="CMP_dCMP_dom"/>
</dbReference>
<evidence type="ECO:0000256" key="6">
    <source>
        <dbReference type="ARBA" id="ARBA00022833"/>
    </source>
</evidence>
<name>A0A517YUS6_9BACT</name>
<feature type="binding site" evidence="8">
    <location>
        <position position="111"/>
    </location>
    <ligand>
        <name>Zn(2+)</name>
        <dbReference type="ChEBI" id="CHEBI:29105"/>
        <note>catalytic</note>
    </ligand>
</feature>
<dbReference type="GO" id="GO:0052717">
    <property type="term" value="F:tRNA-specific adenosine-34 deaminase activity"/>
    <property type="evidence" value="ECO:0007669"/>
    <property type="project" value="UniProtKB-UniRule"/>
</dbReference>
<dbReference type="InterPro" id="IPR028883">
    <property type="entry name" value="tRNA_aden_deaminase"/>
</dbReference>
<dbReference type="Proteomes" id="UP000317369">
    <property type="component" value="Chromosome"/>
</dbReference>
<evidence type="ECO:0000313" key="11">
    <source>
        <dbReference type="Proteomes" id="UP000317369"/>
    </source>
</evidence>
<keyword evidence="6 8" id="KW-0862">Zinc</keyword>
<dbReference type="GO" id="GO:0002100">
    <property type="term" value="P:tRNA wobble adenosine to inosine editing"/>
    <property type="evidence" value="ECO:0007669"/>
    <property type="project" value="UniProtKB-UniRule"/>
</dbReference>
<keyword evidence="5 8" id="KW-0378">Hydrolase</keyword>
<protein>
    <recommendedName>
        <fullName evidence="8">tRNA-specific adenosine deaminase</fullName>
        <ecNumber evidence="8">3.5.4.33</ecNumber>
    </recommendedName>
</protein>
<dbReference type="PROSITE" id="PS51747">
    <property type="entry name" value="CYT_DCMP_DEAMINASES_2"/>
    <property type="match status" value="1"/>
</dbReference>
<comment type="cofactor">
    <cofactor evidence="8">
        <name>Zn(2+)</name>
        <dbReference type="ChEBI" id="CHEBI:29105"/>
    </cofactor>
    <text evidence="8">Binds 1 zinc ion per subunit.</text>
</comment>
<dbReference type="HAMAP" id="MF_00972">
    <property type="entry name" value="tRNA_aden_deaminase"/>
    <property type="match status" value="1"/>
</dbReference>
<evidence type="ECO:0000256" key="7">
    <source>
        <dbReference type="ARBA" id="ARBA00048045"/>
    </source>
</evidence>
<dbReference type="PANTHER" id="PTHR11079:SF202">
    <property type="entry name" value="TRNA-SPECIFIC ADENOSINE DEAMINASE"/>
    <property type="match status" value="1"/>
</dbReference>
<evidence type="ECO:0000256" key="1">
    <source>
        <dbReference type="ARBA" id="ARBA00010669"/>
    </source>
</evidence>
<dbReference type="AlphaFoldDB" id="A0A517YUS6"/>
<dbReference type="GO" id="GO:0008270">
    <property type="term" value="F:zinc ion binding"/>
    <property type="evidence" value="ECO:0007669"/>
    <property type="project" value="UniProtKB-UniRule"/>
</dbReference>
<dbReference type="InterPro" id="IPR016193">
    <property type="entry name" value="Cytidine_deaminase-like"/>
</dbReference>
<dbReference type="EMBL" id="CP036425">
    <property type="protein sequence ID" value="QDU33988.1"/>
    <property type="molecule type" value="Genomic_DNA"/>
</dbReference>
<sequence>MTNQSSESISPSPEQAAHDIAMMRLAIEQAQLAYDLHEVPIGAVIYKQDPADLFNLDKTTILAAAHNLRESNADPTAHAEILALKQAAQTLGTWRLDDCGLAVTLEPCPMCAGALVNARLGHCIYSLTDPKMGCVDTLYSLLSDTRFNHRLPSRAGILQDDCLALLQSFFKARRSKDNRPPKPKYNS</sequence>
<evidence type="ECO:0000313" key="10">
    <source>
        <dbReference type="EMBL" id="QDU33988.1"/>
    </source>
</evidence>
<dbReference type="PROSITE" id="PS00903">
    <property type="entry name" value="CYT_DCMP_DEAMINASES_1"/>
    <property type="match status" value="1"/>
</dbReference>
<dbReference type="KEGG" id="pcor:KS4_20480"/>
<keyword evidence="3 8" id="KW-0819">tRNA processing</keyword>
<keyword evidence="4 8" id="KW-0479">Metal-binding</keyword>